<dbReference type="InterPro" id="IPR011006">
    <property type="entry name" value="CheY-like_superfamily"/>
</dbReference>
<evidence type="ECO:0000256" key="6">
    <source>
        <dbReference type="PROSITE-ProRule" id="PRU00169"/>
    </source>
</evidence>
<evidence type="ECO:0000313" key="9">
    <source>
        <dbReference type="Proteomes" id="UP000237684"/>
    </source>
</evidence>
<dbReference type="InParanoid" id="A0A2S8SR94"/>
<evidence type="ECO:0000256" key="3">
    <source>
        <dbReference type="ARBA" id="ARBA00023015"/>
    </source>
</evidence>
<protein>
    <submittedName>
        <fullName evidence="8">Response regulator receiver domain-containing protein</fullName>
    </submittedName>
</protein>
<dbReference type="GO" id="GO:0000156">
    <property type="term" value="F:phosphorelay response regulator activity"/>
    <property type="evidence" value="ECO:0007669"/>
    <property type="project" value="TreeGrafter"/>
</dbReference>
<evidence type="ECO:0000256" key="5">
    <source>
        <dbReference type="ARBA" id="ARBA00023163"/>
    </source>
</evidence>
<dbReference type="PANTHER" id="PTHR48111:SF1">
    <property type="entry name" value="TWO-COMPONENT RESPONSE REGULATOR ORR33"/>
    <property type="match status" value="1"/>
</dbReference>
<evidence type="ECO:0000256" key="4">
    <source>
        <dbReference type="ARBA" id="ARBA00023125"/>
    </source>
</evidence>
<evidence type="ECO:0000256" key="1">
    <source>
        <dbReference type="ARBA" id="ARBA00022553"/>
    </source>
</evidence>
<keyword evidence="2" id="KW-0902">Two-component regulatory system</keyword>
<dbReference type="GO" id="GO:0032993">
    <property type="term" value="C:protein-DNA complex"/>
    <property type="evidence" value="ECO:0007669"/>
    <property type="project" value="TreeGrafter"/>
</dbReference>
<name>A0A2S8SR94_9BACT</name>
<keyword evidence="4" id="KW-0238">DNA-binding</keyword>
<keyword evidence="9" id="KW-1185">Reference proteome</keyword>
<dbReference type="AlphaFoldDB" id="A0A2S8SR94"/>
<evidence type="ECO:0000313" key="8">
    <source>
        <dbReference type="EMBL" id="PQV63305.1"/>
    </source>
</evidence>
<dbReference type="Pfam" id="PF00072">
    <property type="entry name" value="Response_reg"/>
    <property type="match status" value="1"/>
</dbReference>
<dbReference type="EMBL" id="NIGF01000013">
    <property type="protein sequence ID" value="PQV63305.1"/>
    <property type="molecule type" value="Genomic_DNA"/>
</dbReference>
<dbReference type="PANTHER" id="PTHR48111">
    <property type="entry name" value="REGULATOR OF RPOS"/>
    <property type="match status" value="1"/>
</dbReference>
<proteinExistence type="predicted"/>
<evidence type="ECO:0000259" key="7">
    <source>
        <dbReference type="PROSITE" id="PS50110"/>
    </source>
</evidence>
<gene>
    <name evidence="8" type="ORF">B1R32_11332</name>
</gene>
<dbReference type="SUPFAM" id="SSF52172">
    <property type="entry name" value="CheY-like"/>
    <property type="match status" value="1"/>
</dbReference>
<evidence type="ECO:0000256" key="2">
    <source>
        <dbReference type="ARBA" id="ARBA00023012"/>
    </source>
</evidence>
<accession>A0A2S8SR94</accession>
<feature type="domain" description="Response regulatory" evidence="7">
    <location>
        <begin position="25"/>
        <end position="138"/>
    </location>
</feature>
<dbReference type="Gene3D" id="3.40.50.2300">
    <property type="match status" value="1"/>
</dbReference>
<dbReference type="PROSITE" id="PS50110">
    <property type="entry name" value="RESPONSE_REGULATORY"/>
    <property type="match status" value="1"/>
</dbReference>
<dbReference type="InterPro" id="IPR039420">
    <property type="entry name" value="WalR-like"/>
</dbReference>
<dbReference type="FunFam" id="3.40.50.2300:FF:000001">
    <property type="entry name" value="DNA-binding response regulator PhoB"/>
    <property type="match status" value="1"/>
</dbReference>
<keyword evidence="1 6" id="KW-0597">Phosphoprotein</keyword>
<reference evidence="8 9" key="1">
    <citation type="journal article" date="2018" name="Syst. Appl. Microbiol.">
        <title>Abditibacterium utsteinense sp. nov., the first cultivated member of candidate phylum FBP, isolated from ice-free Antarctic soil samples.</title>
        <authorList>
            <person name="Tahon G."/>
            <person name="Tytgat B."/>
            <person name="Lebbe L."/>
            <person name="Carlier A."/>
            <person name="Willems A."/>
        </authorList>
    </citation>
    <scope>NUCLEOTIDE SEQUENCE [LARGE SCALE GENOMIC DNA]</scope>
    <source>
        <strain evidence="8 9">LMG 29911</strain>
    </source>
</reference>
<dbReference type="GO" id="GO:0000976">
    <property type="term" value="F:transcription cis-regulatory region binding"/>
    <property type="evidence" value="ECO:0007669"/>
    <property type="project" value="TreeGrafter"/>
</dbReference>
<feature type="modified residue" description="4-aspartylphosphate" evidence="6">
    <location>
        <position position="74"/>
    </location>
</feature>
<keyword evidence="5" id="KW-0804">Transcription</keyword>
<dbReference type="GO" id="GO:0006355">
    <property type="term" value="P:regulation of DNA-templated transcription"/>
    <property type="evidence" value="ECO:0007669"/>
    <property type="project" value="TreeGrafter"/>
</dbReference>
<dbReference type="CDD" id="cd17574">
    <property type="entry name" value="REC_OmpR"/>
    <property type="match status" value="1"/>
</dbReference>
<dbReference type="InterPro" id="IPR001789">
    <property type="entry name" value="Sig_transdc_resp-reg_receiver"/>
</dbReference>
<dbReference type="Proteomes" id="UP000237684">
    <property type="component" value="Unassembled WGS sequence"/>
</dbReference>
<dbReference type="GO" id="GO:0005829">
    <property type="term" value="C:cytosol"/>
    <property type="evidence" value="ECO:0007669"/>
    <property type="project" value="TreeGrafter"/>
</dbReference>
<dbReference type="SMART" id="SM00448">
    <property type="entry name" value="REC"/>
    <property type="match status" value="1"/>
</dbReference>
<keyword evidence="3" id="KW-0805">Transcription regulation</keyword>
<organism evidence="8 9">
    <name type="scientific">Abditibacterium utsteinense</name>
    <dbReference type="NCBI Taxonomy" id="1960156"/>
    <lineage>
        <taxon>Bacteria</taxon>
        <taxon>Pseudomonadati</taxon>
        <taxon>Abditibacteriota</taxon>
        <taxon>Abditibacteriia</taxon>
        <taxon>Abditibacteriales</taxon>
        <taxon>Abditibacteriaceae</taxon>
        <taxon>Abditibacterium</taxon>
    </lineage>
</organism>
<sequence>MQNMILPKTPAPKRFEPTAFFGTPQILVVEDDPHIARLIEVNLQKAGFGCRVENNGRLGLHAFEQMQPHLVVLDLMLPDATGYEICAKIRKTSATPIIMVTARSEPRDQLQGLKVGADDYITKPFDVTLLMARVAAQLRRVYRYGVAVEGESSAAARPAGWLSCDGCSYMGPRDKFEEIGAQGLATFACPHCSQRLSHLAL</sequence>
<comment type="caution">
    <text evidence="8">The sequence shown here is derived from an EMBL/GenBank/DDBJ whole genome shotgun (WGS) entry which is preliminary data.</text>
</comment>